<protein>
    <submittedName>
        <fullName evidence="2">Uncharacterized protein</fullName>
    </submittedName>
</protein>
<feature type="region of interest" description="Disordered" evidence="1">
    <location>
        <begin position="251"/>
        <end position="323"/>
    </location>
</feature>
<dbReference type="AlphaFoldDB" id="A0A9P5VM48"/>
<comment type="caution">
    <text evidence="2">The sequence shown here is derived from an EMBL/GenBank/DDBJ whole genome shotgun (WGS) entry which is preliminary data.</text>
</comment>
<feature type="compositionally biased region" description="Acidic residues" evidence="1">
    <location>
        <begin position="90"/>
        <end position="99"/>
    </location>
</feature>
<sequence length="595" mass="65742">MKTRTTLSGPRKATTPQVILVPDSDEESGGDDRVLPERNRRTPSPSSQGLLKRRFELVEESDDDLDDRRNRDASTVSWSDSYADSGSERDSEEDEVEEPFQEHSAFRKIVSVVLSQSHQPQDGGGHTIKLDAIRPGDQIRVHNAVMLVQEPQSEKSKIQRQDASQDSGTDEIVVSCLGVSGKTTFTVSRPDPVHTAQKPETATPKPSTNGSHTTTSDGLEQATKKRRITTSRTITEFADTGLSLQQQMEQLQQENARIRERNPLELLVRKRPPLRDPNTQPKKGTSSLERSPETTTSRPPPCFATLWSANIPGATHNDSSKGEEEMAIHDSVCRKTRLQSVMVRAVCAECGNDYKELRCTFGCRSMTWSIFVKLRCEISDGTANAILEVEGVDDNDNRQGNGSSAFQSKEEIMWTLLGLSRKSCRDEHAYKGQGAPFEEVKNRVLQILARRGEFAYTFDSETAAGALAKQPSTNKKQGSSKATGSGQTTSSAGSGSVSSIGHDHTARAKAEEKLWLDVCSGVAGIKDANQHFILRATLDKKSQSYHKQSLQTTRIPIGRQFFQTLTPPPLILRPTCVQRVTPQRLCSLLTNPERQ</sequence>
<evidence type="ECO:0000313" key="2">
    <source>
        <dbReference type="EMBL" id="KAF9331665.1"/>
    </source>
</evidence>
<proteinExistence type="predicted"/>
<organism evidence="2 3">
    <name type="scientific">Podila minutissima</name>
    <dbReference type="NCBI Taxonomy" id="64525"/>
    <lineage>
        <taxon>Eukaryota</taxon>
        <taxon>Fungi</taxon>
        <taxon>Fungi incertae sedis</taxon>
        <taxon>Mucoromycota</taxon>
        <taxon>Mortierellomycotina</taxon>
        <taxon>Mortierellomycetes</taxon>
        <taxon>Mortierellales</taxon>
        <taxon>Mortierellaceae</taxon>
        <taxon>Podila</taxon>
    </lineage>
</organism>
<feature type="region of interest" description="Disordered" evidence="1">
    <location>
        <begin position="1"/>
        <end position="101"/>
    </location>
</feature>
<dbReference type="EMBL" id="JAAAUY010000308">
    <property type="protein sequence ID" value="KAF9331665.1"/>
    <property type="molecule type" value="Genomic_DNA"/>
</dbReference>
<reference evidence="2" key="1">
    <citation type="journal article" date="2020" name="Fungal Divers.">
        <title>Resolving the Mortierellaceae phylogeny through synthesis of multi-gene phylogenetics and phylogenomics.</title>
        <authorList>
            <person name="Vandepol N."/>
            <person name="Liber J."/>
            <person name="Desiro A."/>
            <person name="Na H."/>
            <person name="Kennedy M."/>
            <person name="Barry K."/>
            <person name="Grigoriev I.V."/>
            <person name="Miller A.N."/>
            <person name="O'Donnell K."/>
            <person name="Stajich J.E."/>
            <person name="Bonito G."/>
        </authorList>
    </citation>
    <scope>NUCLEOTIDE SEQUENCE</scope>
    <source>
        <strain evidence="2">NVP1</strain>
    </source>
</reference>
<feature type="compositionally biased region" description="Polar residues" evidence="1">
    <location>
        <begin position="277"/>
        <end position="288"/>
    </location>
</feature>
<evidence type="ECO:0000313" key="3">
    <source>
        <dbReference type="Proteomes" id="UP000696485"/>
    </source>
</evidence>
<feature type="compositionally biased region" description="Basic and acidic residues" evidence="1">
    <location>
        <begin position="30"/>
        <end position="40"/>
    </location>
</feature>
<feature type="region of interest" description="Disordered" evidence="1">
    <location>
        <begin position="148"/>
        <end position="232"/>
    </location>
</feature>
<feature type="compositionally biased region" description="Polar residues" evidence="1">
    <location>
        <begin position="198"/>
        <end position="218"/>
    </location>
</feature>
<feature type="compositionally biased region" description="Low complexity" evidence="1">
    <location>
        <begin position="475"/>
        <end position="499"/>
    </location>
</feature>
<dbReference type="Proteomes" id="UP000696485">
    <property type="component" value="Unassembled WGS sequence"/>
</dbReference>
<evidence type="ECO:0000256" key="1">
    <source>
        <dbReference type="SAM" id="MobiDB-lite"/>
    </source>
</evidence>
<feature type="region of interest" description="Disordered" evidence="1">
    <location>
        <begin position="467"/>
        <end position="503"/>
    </location>
</feature>
<accession>A0A9P5VM48</accession>
<feature type="compositionally biased region" description="Polar residues" evidence="1">
    <location>
        <begin position="73"/>
        <end position="82"/>
    </location>
</feature>
<name>A0A9P5VM48_9FUNG</name>
<keyword evidence="3" id="KW-1185">Reference proteome</keyword>
<gene>
    <name evidence="2" type="ORF">BG006_005473</name>
</gene>